<dbReference type="Pfam" id="PF02771">
    <property type="entry name" value="Acyl-CoA_dh_N"/>
    <property type="match status" value="1"/>
</dbReference>
<dbReference type="PANTHER" id="PTHR43884">
    <property type="entry name" value="ACYL-COA DEHYDROGENASE"/>
    <property type="match status" value="1"/>
</dbReference>
<reference evidence="5 6" key="1">
    <citation type="submission" date="2023-07" db="EMBL/GenBank/DDBJ databases">
        <title>Sorghum-associated microbial communities from plants grown in Nebraska, USA.</title>
        <authorList>
            <person name="Schachtman D."/>
        </authorList>
    </citation>
    <scope>NUCLEOTIDE SEQUENCE [LARGE SCALE GENOMIC DNA]</scope>
    <source>
        <strain evidence="5 6">BE313</strain>
    </source>
</reference>
<feature type="region of interest" description="Disordered" evidence="2">
    <location>
        <begin position="1"/>
        <end position="26"/>
    </location>
</feature>
<keyword evidence="1" id="KW-0560">Oxidoreductase</keyword>
<dbReference type="InterPro" id="IPR046373">
    <property type="entry name" value="Acyl-CoA_Oxase/DH_mid-dom_sf"/>
</dbReference>
<dbReference type="InterPro" id="IPR009100">
    <property type="entry name" value="AcylCoA_DH/oxidase_NM_dom_sf"/>
</dbReference>
<evidence type="ECO:0000259" key="3">
    <source>
        <dbReference type="Pfam" id="PF02771"/>
    </source>
</evidence>
<evidence type="ECO:0000313" key="5">
    <source>
        <dbReference type="EMBL" id="MDR7379364.1"/>
    </source>
</evidence>
<dbReference type="Gene3D" id="2.40.110.10">
    <property type="entry name" value="Butyryl-CoA Dehydrogenase, subunit A, domain 2"/>
    <property type="match status" value="1"/>
</dbReference>
<dbReference type="PANTHER" id="PTHR43884:SF12">
    <property type="entry name" value="ISOVALERYL-COA DEHYDROGENASE, MITOCHONDRIAL-RELATED"/>
    <property type="match status" value="1"/>
</dbReference>
<feature type="compositionally biased region" description="Polar residues" evidence="2">
    <location>
        <begin position="1"/>
        <end position="16"/>
    </location>
</feature>
<name>A0ABU2CDF2_9BURK</name>
<organism evidence="5 6">
    <name type="scientific">Rhodoferax ferrireducens</name>
    <dbReference type="NCBI Taxonomy" id="192843"/>
    <lineage>
        <taxon>Bacteria</taxon>
        <taxon>Pseudomonadati</taxon>
        <taxon>Pseudomonadota</taxon>
        <taxon>Betaproteobacteria</taxon>
        <taxon>Burkholderiales</taxon>
        <taxon>Comamonadaceae</taxon>
        <taxon>Rhodoferax</taxon>
    </lineage>
</organism>
<evidence type="ECO:0000259" key="4">
    <source>
        <dbReference type="Pfam" id="PF08028"/>
    </source>
</evidence>
<sequence length="417" mass="44619">MSTATLDRPRVNSTAPFTARPRPSQPAHVIRDDAEAITVAHRLAAEFRTESALRDREGLLPLSELDAYSQSGLWGINVPKAYGGAGVSYATLAQVIRILAEGDSSLAQITQNHLALVAHIGLDGTPAQQAELFGLVLQGIRFGNAFSEKNSKNVAAFETTFKIEGDTAVVNGQKFYTTGALLAHIVPIVTVDPLEGKGYLAFADRNADGLTVLNDWSSFGQRTTASGSIQIVDVRVPLSRLVPVAAFDRPTAAGAISQIIQAAIDGGIAAGAIAETIAFVKNRSRPWIDSGKETAAEDPFTISAIGDLTLRLHAAEALLERAGRAIDLALAEPNEATVNAATLATAEAKVLTTEAAIAATNKLFELAGTRSTLAEHNLDRHWRNARVHTLHDPVRWKYYHLGNYHLNGVHAPRHAWS</sequence>
<protein>
    <submittedName>
        <fullName evidence="5">SfnB family sulfur acquisition oxidoreductase</fullName>
    </submittedName>
</protein>
<evidence type="ECO:0000256" key="2">
    <source>
        <dbReference type="SAM" id="MobiDB-lite"/>
    </source>
</evidence>
<dbReference type="Pfam" id="PF08028">
    <property type="entry name" value="Acyl-CoA_dh_2"/>
    <property type="match status" value="1"/>
</dbReference>
<dbReference type="NCBIfam" id="TIGR04022">
    <property type="entry name" value="sulfur_SfnB"/>
    <property type="match status" value="1"/>
</dbReference>
<proteinExistence type="predicted"/>
<dbReference type="SUPFAM" id="SSF47203">
    <property type="entry name" value="Acyl-CoA dehydrogenase C-terminal domain-like"/>
    <property type="match status" value="1"/>
</dbReference>
<dbReference type="InterPro" id="IPR023922">
    <property type="entry name" value="S04_starv_induced_SfnB"/>
</dbReference>
<dbReference type="EMBL" id="JAVDXT010000004">
    <property type="protein sequence ID" value="MDR7379364.1"/>
    <property type="molecule type" value="Genomic_DNA"/>
</dbReference>
<feature type="domain" description="Acyl-CoA dehydrogenase/oxidase N-terminal" evidence="3">
    <location>
        <begin position="43"/>
        <end position="133"/>
    </location>
</feature>
<dbReference type="Gene3D" id="1.10.540.10">
    <property type="entry name" value="Acyl-CoA dehydrogenase/oxidase, N-terminal domain"/>
    <property type="match status" value="1"/>
</dbReference>
<dbReference type="InterPro" id="IPR013107">
    <property type="entry name" value="Acyl-CoA_DH_C"/>
</dbReference>
<dbReference type="InterPro" id="IPR037069">
    <property type="entry name" value="AcylCoA_DH/ox_N_sf"/>
</dbReference>
<dbReference type="InterPro" id="IPR013786">
    <property type="entry name" value="AcylCoA_DH/ox_N"/>
</dbReference>
<dbReference type="InterPro" id="IPR036250">
    <property type="entry name" value="AcylCo_DH-like_C"/>
</dbReference>
<evidence type="ECO:0000256" key="1">
    <source>
        <dbReference type="ARBA" id="ARBA00023002"/>
    </source>
</evidence>
<dbReference type="RefSeq" id="WP_116607046.1">
    <property type="nucleotide sequence ID" value="NZ_JAVDXT010000004.1"/>
</dbReference>
<accession>A0ABU2CDF2</accession>
<dbReference type="Gene3D" id="1.20.140.10">
    <property type="entry name" value="Butyryl-CoA Dehydrogenase, subunit A, domain 3"/>
    <property type="match status" value="1"/>
</dbReference>
<dbReference type="Proteomes" id="UP001180487">
    <property type="component" value="Unassembled WGS sequence"/>
</dbReference>
<dbReference type="PIRSF" id="PIRSF016578">
    <property type="entry name" value="HsaA"/>
    <property type="match status" value="1"/>
</dbReference>
<feature type="domain" description="Acyl-CoA dehydrogenase C-terminal" evidence="4">
    <location>
        <begin position="260"/>
        <end position="392"/>
    </location>
</feature>
<comment type="caution">
    <text evidence="5">The sequence shown here is derived from an EMBL/GenBank/DDBJ whole genome shotgun (WGS) entry which is preliminary data.</text>
</comment>
<evidence type="ECO:0000313" key="6">
    <source>
        <dbReference type="Proteomes" id="UP001180487"/>
    </source>
</evidence>
<gene>
    <name evidence="5" type="ORF">J2X19_004058</name>
</gene>
<dbReference type="SUPFAM" id="SSF56645">
    <property type="entry name" value="Acyl-CoA dehydrogenase NM domain-like"/>
    <property type="match status" value="1"/>
</dbReference>
<keyword evidence="6" id="KW-1185">Reference proteome</keyword>